<reference evidence="7 8" key="1">
    <citation type="submission" date="2018-06" db="EMBL/GenBank/DDBJ databases">
        <authorList>
            <consortium name="Pathogen Informatics"/>
            <person name="Doyle S."/>
        </authorList>
    </citation>
    <scope>NUCLEOTIDE SEQUENCE [LARGE SCALE GENOMIC DNA]</scope>
    <source>
        <strain evidence="7 8">NCTC10801</strain>
    </source>
</reference>
<dbReference type="UniPathway" id="UPA01057">
    <property type="reaction ID" value="UER00163"/>
</dbReference>
<dbReference type="EMBL" id="UFRQ01000003">
    <property type="protein sequence ID" value="SUT90498.1"/>
    <property type="molecule type" value="Genomic_DNA"/>
</dbReference>
<dbReference type="PANTHER" id="PTHR47253:SF4">
    <property type="entry name" value="ISOCHORISMATE SYNTHASE 2, CHLOROPLASTIC"/>
    <property type="match status" value="1"/>
</dbReference>
<feature type="binding site" evidence="5">
    <location>
        <position position="286"/>
    </location>
    <ligand>
        <name>Mg(2+)</name>
        <dbReference type="ChEBI" id="CHEBI:18420"/>
    </ligand>
</feature>
<evidence type="ECO:0000256" key="2">
    <source>
        <dbReference type="ARBA" id="ARBA00005297"/>
    </source>
</evidence>
<organism evidence="7 8">
    <name type="scientific">[Actinobacillus] rossii</name>
    <dbReference type="NCBI Taxonomy" id="123820"/>
    <lineage>
        <taxon>Bacteria</taxon>
        <taxon>Pseudomonadati</taxon>
        <taxon>Pseudomonadota</taxon>
        <taxon>Gammaproteobacteria</taxon>
        <taxon>Pasteurellales</taxon>
        <taxon>Pasteurellaceae</taxon>
    </lineage>
</organism>
<comment type="catalytic activity">
    <reaction evidence="1 5">
        <text>chorismate = isochorismate</text>
        <dbReference type="Rhea" id="RHEA:18985"/>
        <dbReference type="ChEBI" id="CHEBI:29748"/>
        <dbReference type="ChEBI" id="CHEBI:29780"/>
        <dbReference type="EC" id="5.4.4.2"/>
    </reaction>
</comment>
<keyword evidence="8" id="KW-1185">Reference proteome</keyword>
<dbReference type="Gene3D" id="3.60.120.10">
    <property type="entry name" value="Anthranilate synthase"/>
    <property type="match status" value="1"/>
</dbReference>
<evidence type="ECO:0000313" key="8">
    <source>
        <dbReference type="Proteomes" id="UP000254649"/>
    </source>
</evidence>
<feature type="active site" description="Proton donor" evidence="5">
    <location>
        <position position="242"/>
    </location>
</feature>
<evidence type="ECO:0000256" key="1">
    <source>
        <dbReference type="ARBA" id="ARBA00000799"/>
    </source>
</evidence>
<dbReference type="GO" id="GO:0008909">
    <property type="term" value="F:isochorismate synthase activity"/>
    <property type="evidence" value="ECO:0007669"/>
    <property type="project" value="UniProtKB-UniRule"/>
</dbReference>
<dbReference type="AlphaFoldDB" id="A0A380TQV4"/>
<dbReference type="InterPro" id="IPR015890">
    <property type="entry name" value="Chorismate_C"/>
</dbReference>
<dbReference type="InterPro" id="IPR034681">
    <property type="entry name" value="MenF"/>
</dbReference>
<comment type="cofactor">
    <cofactor evidence="5">
        <name>Mg(2+)</name>
        <dbReference type="ChEBI" id="CHEBI:18420"/>
    </cofactor>
</comment>
<sequence>MFGNFAFIFMNGIMFELLADKVNSYKIDAQSPMITAFRVEIAEFGDLLAWLKAQNMFPQYYLNFRDSERRVAALGKVRSFSNEIAAQRFITTTEYPLIGGLTFDKQSHFWLPRLLIEKESKQVSISVFVDNQVDLMQEKRAALNVIETLQNFTALEPLNLGVQLLEQKANQQEWCGWVEKALQAIKTGEFTKVVLANEMHFISEYPINAKDFLAESEKQNTGCYHFLYAENAESTFVGSTPERLFQRQGSLVKTEALAGTALMSDDAQQNQEQADWLLHDQKNDDENLLVVKDICDNLQAFVSDIQVGDVELKQLRRVQHLRRQIQAELKAPFADAACLQAIHPTAAVSGLPQQSALAFLQNTENFDRTWYAGTLGMMTKNQGEFCVTIRCAFIEQNKIRIFAGAGIVAGSVPLLEWQEIERKASGLVTLLNTGK</sequence>
<dbReference type="GO" id="GO:0000287">
    <property type="term" value="F:magnesium ion binding"/>
    <property type="evidence" value="ECO:0007669"/>
    <property type="project" value="UniProtKB-UniRule"/>
</dbReference>
<dbReference type="InterPro" id="IPR004561">
    <property type="entry name" value="IsoChor_synthase"/>
</dbReference>
<feature type="domain" description="Chorismate-utilising enzyme C-terminal" evidence="6">
    <location>
        <begin position="171"/>
        <end position="423"/>
    </location>
</feature>
<keyword evidence="4 5" id="KW-0413">Isomerase</keyword>
<proteinExistence type="inferred from homology"/>
<dbReference type="EC" id="5.4.4.2" evidence="5"/>
<evidence type="ECO:0000313" key="7">
    <source>
        <dbReference type="EMBL" id="SUT90498.1"/>
    </source>
</evidence>
<gene>
    <name evidence="5 7" type="primary">menF</name>
    <name evidence="7" type="ORF">NCTC10801_01236</name>
</gene>
<keyword evidence="3 5" id="KW-0460">Magnesium</keyword>
<keyword evidence="5" id="KW-0474">Menaquinone biosynthesis</keyword>
<dbReference type="UniPathway" id="UPA00079"/>
<dbReference type="SUPFAM" id="SSF56322">
    <property type="entry name" value="ADC synthase"/>
    <property type="match status" value="1"/>
</dbReference>
<dbReference type="Proteomes" id="UP000254649">
    <property type="component" value="Unassembled WGS sequence"/>
</dbReference>
<name>A0A380TQV4_9PAST</name>
<evidence type="ECO:0000256" key="3">
    <source>
        <dbReference type="ARBA" id="ARBA00022842"/>
    </source>
</evidence>
<feature type="binding site" evidence="5">
    <location>
        <position position="419"/>
    </location>
    <ligand>
        <name>Mg(2+)</name>
        <dbReference type="ChEBI" id="CHEBI:18420"/>
    </ligand>
</feature>
<comment type="function">
    <text evidence="5">Catalyzes the conversion of chorismate to isochorismate.</text>
</comment>
<dbReference type="InterPro" id="IPR005801">
    <property type="entry name" value="ADC_synthase"/>
</dbReference>
<evidence type="ECO:0000256" key="5">
    <source>
        <dbReference type="HAMAP-Rule" id="MF_01935"/>
    </source>
</evidence>
<dbReference type="InterPro" id="IPR044250">
    <property type="entry name" value="MenF-like"/>
</dbReference>
<comment type="pathway">
    <text evidence="5">Quinol/quinone metabolism; 1,4-dihydroxy-2-naphthoate biosynthesis; 1,4-dihydroxy-2-naphthoate from chorismate: step 1/7.</text>
</comment>
<dbReference type="PANTHER" id="PTHR47253">
    <property type="match status" value="1"/>
</dbReference>
<feature type="active site" description="Proton acceptor" evidence="5">
    <location>
        <position position="192"/>
    </location>
</feature>
<comment type="similarity">
    <text evidence="2 5">Belongs to the isochorismate synthase family.</text>
</comment>
<protein>
    <recommendedName>
        <fullName evidence="5">Isochorismate synthase MenF</fullName>
        <ecNumber evidence="5">5.4.4.2</ecNumber>
    </recommendedName>
    <alternativeName>
        <fullName evidence="5">Isochorismate mutase</fullName>
    </alternativeName>
</protein>
<evidence type="ECO:0000256" key="4">
    <source>
        <dbReference type="ARBA" id="ARBA00023235"/>
    </source>
</evidence>
<dbReference type="NCBIfam" id="TIGR00543">
    <property type="entry name" value="isochor_syn"/>
    <property type="match status" value="1"/>
</dbReference>
<accession>A0A380TQV4</accession>
<dbReference type="Pfam" id="PF00425">
    <property type="entry name" value="Chorismate_bind"/>
    <property type="match status" value="1"/>
</dbReference>
<dbReference type="GO" id="GO:0009234">
    <property type="term" value="P:menaquinone biosynthetic process"/>
    <property type="evidence" value="ECO:0007669"/>
    <property type="project" value="UniProtKB-UniRule"/>
</dbReference>
<comment type="pathway">
    <text evidence="5">Quinol/quinone metabolism; menaquinone biosynthesis.</text>
</comment>
<keyword evidence="5" id="KW-0479">Metal-binding</keyword>
<evidence type="ECO:0000259" key="6">
    <source>
        <dbReference type="Pfam" id="PF00425"/>
    </source>
</evidence>
<dbReference type="HAMAP" id="MF_01935">
    <property type="entry name" value="MenF"/>
    <property type="match status" value="1"/>
</dbReference>